<dbReference type="PANTHER" id="PTHR30098">
    <property type="entry name" value="LEUCYL/PHENYLALANYL-TRNA--PROTEIN TRANSFERASE"/>
    <property type="match status" value="1"/>
</dbReference>
<name>A0ABP0S1E3_9DINO</name>
<evidence type="ECO:0000256" key="2">
    <source>
        <dbReference type="ARBA" id="ARBA00022679"/>
    </source>
</evidence>
<reference evidence="4 5" key="1">
    <citation type="submission" date="2024-02" db="EMBL/GenBank/DDBJ databases">
        <authorList>
            <person name="Chen Y."/>
            <person name="Shah S."/>
            <person name="Dougan E. K."/>
            <person name="Thang M."/>
            <person name="Chan C."/>
        </authorList>
    </citation>
    <scope>NUCLEOTIDE SEQUENCE [LARGE SCALE GENOMIC DNA]</scope>
</reference>
<sequence>EFPPIRGFQTTPHINVEGSRLTEHGCSCSTKAMSLCQRLFKLEELVPERPGAAAEDSTVSLESTVNSIKANWMVQLSVEPQTPVTVISRLIPSTLEGHQCCKEVIAGPDGVISGVCEFHFLRPSQEYTFWLGREGSKDALLQRSVTTARCGRDTPFQMAMLIPPAAGRPTGTEEDQLGGQRVHSSGTDMWTTYVGPEHQLGSWLGSCPEDMVWTVKPSFELLRALWRNACFTLPSRGSPITQCPNPISRYCLDLTKGQPWLRSKKVRRHKGDFRLTVNADYQQTFKHCERVHVETHRSTWITPDLIRSLDQCRQDNADLKVYSIELWEKSTGQLAAAIMALSIGDVFHDYTMATMIRDSRSAGAVLTKVVGQLLTEAGYTLWYWGYKNPYMAEYDGQYGGLLMNNEKDFWPRWRRAMDLASTPATPDLAQRVPAGGIDLSLL</sequence>
<gene>
    <name evidence="4" type="ORF">CCMP2556_LOCUS49654</name>
</gene>
<keyword evidence="5" id="KW-1185">Reference proteome</keyword>
<dbReference type="Pfam" id="PF03588">
    <property type="entry name" value="Leu_Phe_trans"/>
    <property type="match status" value="1"/>
</dbReference>
<evidence type="ECO:0000256" key="1">
    <source>
        <dbReference type="ARBA" id="ARBA00022490"/>
    </source>
</evidence>
<dbReference type="EMBL" id="CAXAMN010026839">
    <property type="protein sequence ID" value="CAK9106180.1"/>
    <property type="molecule type" value="Genomic_DNA"/>
</dbReference>
<evidence type="ECO:0000313" key="4">
    <source>
        <dbReference type="EMBL" id="CAK9106180.1"/>
    </source>
</evidence>
<accession>A0ABP0S1E3</accession>
<dbReference type="PANTHER" id="PTHR30098:SF7">
    <property type="entry name" value="LEUCYL_PHENYLALANYL-TRNA PROTEIN TRANSFERASE"/>
    <property type="match status" value="1"/>
</dbReference>
<keyword evidence="3" id="KW-0012">Acyltransferase</keyword>
<protein>
    <submittedName>
        <fullName evidence="4">Uncharacterized protein</fullName>
    </submittedName>
</protein>
<evidence type="ECO:0000256" key="3">
    <source>
        <dbReference type="ARBA" id="ARBA00023315"/>
    </source>
</evidence>
<evidence type="ECO:0000313" key="5">
    <source>
        <dbReference type="Proteomes" id="UP001642484"/>
    </source>
</evidence>
<dbReference type="SUPFAM" id="SSF55729">
    <property type="entry name" value="Acyl-CoA N-acyltransferases (Nat)"/>
    <property type="match status" value="1"/>
</dbReference>
<dbReference type="InterPro" id="IPR004616">
    <property type="entry name" value="Leu/Phe-tRNA_Trfase"/>
</dbReference>
<feature type="non-terminal residue" evidence="4">
    <location>
        <position position="1"/>
    </location>
</feature>
<dbReference type="InterPro" id="IPR016181">
    <property type="entry name" value="Acyl_CoA_acyltransferase"/>
</dbReference>
<keyword evidence="1" id="KW-0963">Cytoplasm</keyword>
<proteinExistence type="predicted"/>
<dbReference type="InterPro" id="IPR042203">
    <property type="entry name" value="Leu/Phe-tRNA_Trfase_C"/>
</dbReference>
<keyword evidence="2" id="KW-0808">Transferase</keyword>
<comment type="caution">
    <text evidence="4">The sequence shown here is derived from an EMBL/GenBank/DDBJ whole genome shotgun (WGS) entry which is preliminary data.</text>
</comment>
<organism evidence="4 5">
    <name type="scientific">Durusdinium trenchii</name>
    <dbReference type="NCBI Taxonomy" id="1381693"/>
    <lineage>
        <taxon>Eukaryota</taxon>
        <taxon>Sar</taxon>
        <taxon>Alveolata</taxon>
        <taxon>Dinophyceae</taxon>
        <taxon>Suessiales</taxon>
        <taxon>Symbiodiniaceae</taxon>
        <taxon>Durusdinium</taxon>
    </lineage>
</organism>
<dbReference type="Gene3D" id="3.40.630.70">
    <property type="entry name" value="Leucyl/phenylalanyl-tRNA-protein transferase, C-terminal domain"/>
    <property type="match status" value="1"/>
</dbReference>
<dbReference type="Proteomes" id="UP001642484">
    <property type="component" value="Unassembled WGS sequence"/>
</dbReference>